<evidence type="ECO:0000313" key="2">
    <source>
        <dbReference type="Proteomes" id="UP001177021"/>
    </source>
</evidence>
<sequence length="899" mass="103083">MALKVLNHEGNPEAFNTTHICLTPKITNPSQPSDFRPISLCNVTLKIITKTIANRIKTILPDIISPNQSAFVPGRLITDNSLIANEIFHYLSQTTKQTGYVGIKTDMAKAYDRLEWNFLYATLEAMNFPKKLIKTILKCVTTVSFSILINGKPSKVFYPKRGLRQGDPLSPYLFIICADVLSALISKAQQNKLIHGVKVAPRAPEITHLFFADDSLMFCRATEEETTNMKTLITTYQQASGQLVNYNKSEIVFSKKVQQSTRVNIQQILPMPMVDHFSKYLGQPTFIGKSKTQVFNYIQDKIWKKLKGWKERNLSFAGRGVLIKAVAQAIPTFLMSCFLLPKGLCNHMESMICRFWWGSNVDQRKIHWVSWKKLCKQKKQGGMGFRDLSAFNEALLAKQGWRLMTEPDSLVATVLKAKYYPNNQLLQTKHSYRASYSWRSIQMASWILKKGCFWFVGDGTKINIWEDRWIHPQGGSTIWTPKPENTSLKKVKELIDSPNTDWNVQLIKQTFFPMEAASILNIPLLSNMKEDILSWQGTTDGNYTVKSGYNAIMDWEQTKYNQAQHSNYQQMDSNWAKIWNLKNPPKQIHLIWRILNKAIPVKTNLLTKGILCDSICPRCNKAPETIDHIFMTCEWAQQMWFSSPLTITTTTSMTQSFSDWFYYMLNNTNKESMQIITTITYTIWFARNQKVFQHQDIPVQLALPRALKLLHEYHHNINDQRLEPKTSSHPSFASNDKSWSPPPRNCLKLNVDAHLQDDGHWGLGMVLRRDDGRCVGAATRVIKGSNDVGLAETAGLKEALNLIQAMELDEVIVEMDAAVIVNAIHNKIFPRNQWGLLARECSRAFDLNNKLSLKWVSREGNHAAHSLARWAFTEPNKWWSNYFPDCINHHIQKDMAFVT</sequence>
<gene>
    <name evidence="1" type="ORF">MILVUS5_LOCUS19408</name>
</gene>
<dbReference type="EMBL" id="CASHSV030000179">
    <property type="protein sequence ID" value="CAJ2651833.1"/>
    <property type="molecule type" value="Genomic_DNA"/>
</dbReference>
<dbReference type="Proteomes" id="UP001177021">
    <property type="component" value="Unassembled WGS sequence"/>
</dbReference>
<reference evidence="1" key="1">
    <citation type="submission" date="2023-10" db="EMBL/GenBank/DDBJ databases">
        <authorList>
            <person name="Rodriguez Cubillos JULIANA M."/>
            <person name="De Vega J."/>
        </authorList>
    </citation>
    <scope>NUCLEOTIDE SEQUENCE</scope>
</reference>
<accession>A0ACB0K664</accession>
<proteinExistence type="predicted"/>
<keyword evidence="2" id="KW-1185">Reference proteome</keyword>
<evidence type="ECO:0000313" key="1">
    <source>
        <dbReference type="EMBL" id="CAJ2651833.1"/>
    </source>
</evidence>
<name>A0ACB0K664_TRIPR</name>
<organism evidence="1 2">
    <name type="scientific">Trifolium pratense</name>
    <name type="common">Red clover</name>
    <dbReference type="NCBI Taxonomy" id="57577"/>
    <lineage>
        <taxon>Eukaryota</taxon>
        <taxon>Viridiplantae</taxon>
        <taxon>Streptophyta</taxon>
        <taxon>Embryophyta</taxon>
        <taxon>Tracheophyta</taxon>
        <taxon>Spermatophyta</taxon>
        <taxon>Magnoliopsida</taxon>
        <taxon>eudicotyledons</taxon>
        <taxon>Gunneridae</taxon>
        <taxon>Pentapetalae</taxon>
        <taxon>rosids</taxon>
        <taxon>fabids</taxon>
        <taxon>Fabales</taxon>
        <taxon>Fabaceae</taxon>
        <taxon>Papilionoideae</taxon>
        <taxon>50 kb inversion clade</taxon>
        <taxon>NPAAA clade</taxon>
        <taxon>Hologalegina</taxon>
        <taxon>IRL clade</taxon>
        <taxon>Trifolieae</taxon>
        <taxon>Trifolium</taxon>
    </lineage>
</organism>
<comment type="caution">
    <text evidence="1">The sequence shown here is derived from an EMBL/GenBank/DDBJ whole genome shotgun (WGS) entry which is preliminary data.</text>
</comment>
<protein>
    <submittedName>
        <fullName evidence="1">Uncharacterized protein</fullName>
    </submittedName>
</protein>